<proteinExistence type="predicted"/>
<keyword evidence="2" id="KW-0255">Endonuclease</keyword>
<dbReference type="InterPro" id="IPR036691">
    <property type="entry name" value="Endo/exonu/phosph_ase_sf"/>
</dbReference>
<dbReference type="InterPro" id="IPR005135">
    <property type="entry name" value="Endo/exonuclease/phosphatase"/>
</dbReference>
<reference evidence="2 3" key="1">
    <citation type="submission" date="2016-10" db="EMBL/GenBank/DDBJ databases">
        <authorList>
            <person name="Varghese N."/>
            <person name="Submissions S."/>
        </authorList>
    </citation>
    <scope>NUCLEOTIDE SEQUENCE [LARGE SCALE GENOMIC DNA]</scope>
    <source>
        <strain evidence="2 3">FF3</strain>
    </source>
</reference>
<evidence type="ECO:0000259" key="1">
    <source>
        <dbReference type="Pfam" id="PF03372"/>
    </source>
</evidence>
<keyword evidence="3" id="KW-1185">Reference proteome</keyword>
<dbReference type="GO" id="GO:0016787">
    <property type="term" value="F:hydrolase activity"/>
    <property type="evidence" value="ECO:0007669"/>
    <property type="project" value="UniProtKB-KW"/>
</dbReference>
<dbReference type="GO" id="GO:0004519">
    <property type="term" value="F:endonuclease activity"/>
    <property type="evidence" value="ECO:0007669"/>
    <property type="project" value="UniProtKB-KW"/>
</dbReference>
<organism evidence="2 3">
    <name type="scientific">Marinovum algicola</name>
    <dbReference type="NCBI Taxonomy" id="42444"/>
    <lineage>
        <taxon>Bacteria</taxon>
        <taxon>Pseudomonadati</taxon>
        <taxon>Pseudomonadota</taxon>
        <taxon>Alphaproteobacteria</taxon>
        <taxon>Rhodobacterales</taxon>
        <taxon>Roseobacteraceae</taxon>
        <taxon>Marinovum</taxon>
    </lineage>
</organism>
<dbReference type="EMBL" id="FNYY01000005">
    <property type="protein sequence ID" value="SEJ36097.1"/>
    <property type="molecule type" value="Genomic_DNA"/>
</dbReference>
<keyword evidence="2" id="KW-0540">Nuclease</keyword>
<protein>
    <submittedName>
        <fullName evidence="2">Metal-dependent hydrolase, endonuclease/exonuclease/phosphatase family</fullName>
    </submittedName>
</protein>
<evidence type="ECO:0000313" key="2">
    <source>
        <dbReference type="EMBL" id="SEJ36097.1"/>
    </source>
</evidence>
<accession>A0A975W9H0</accession>
<dbReference type="RefSeq" id="WP_074836202.1">
    <property type="nucleotide sequence ID" value="NZ_CATMKJ010000008.1"/>
</dbReference>
<dbReference type="Pfam" id="PF03372">
    <property type="entry name" value="Exo_endo_phos"/>
    <property type="match status" value="1"/>
</dbReference>
<name>A0A975W9H0_9RHOB</name>
<dbReference type="SUPFAM" id="SSF56219">
    <property type="entry name" value="DNase I-like"/>
    <property type="match status" value="1"/>
</dbReference>
<dbReference type="Proteomes" id="UP000182932">
    <property type="component" value="Unassembled WGS sequence"/>
</dbReference>
<dbReference type="Gene3D" id="3.60.10.10">
    <property type="entry name" value="Endonuclease/exonuclease/phosphatase"/>
    <property type="match status" value="1"/>
</dbReference>
<feature type="domain" description="Endonuclease/exonuclease/phosphatase" evidence="1">
    <location>
        <begin position="58"/>
        <end position="306"/>
    </location>
</feature>
<comment type="caution">
    <text evidence="2">The sequence shown here is derived from an EMBL/GenBank/DDBJ whole genome shotgun (WGS) entry which is preliminary data.</text>
</comment>
<evidence type="ECO:0000313" key="3">
    <source>
        <dbReference type="Proteomes" id="UP000182932"/>
    </source>
</evidence>
<keyword evidence="2" id="KW-0378">Hydrolase</keyword>
<dbReference type="GeneID" id="80818073"/>
<dbReference type="AlphaFoldDB" id="A0A975W9H0"/>
<gene>
    <name evidence="2" type="ORF">SAMN04487940_105106</name>
</gene>
<sequence length="317" mass="35131">MARLAVRPKVWPQRLRRALLGVLGLFGLLLLALGVQHLRLSGGPALGPPVPGGLRLATHNVHYIVTRRDTGLWSLADWRRRKPVLDATFKALAADLVAFQEMESFAGGSGSDENLARDWLLQQNPGYAAAATGPWREFPPTQPILYRRARLELLDQGWFFFSETPEVIYSRTFNGSWPAFAAWAEFRDRRGGTVFRVLNLHLDYSSLDNRRKSVVLIRARLADWRAAGHSMVVLGDFNALAGSALLAPLEAEGLRFVPVPGATYHFDRGLNLFGAIDHVGLGPGLRALRPAAVFRERLGPVWPSDHYPVVVDVTFGD</sequence>